<sequence>MEKYDGSSDHFDHLRVFLNLMRLRTTPNAIMCRTFPPTLRREAMDWIATLPPKLIRTFNNFSKKFAAYITSSKCVKKTAIGPDAIDPGQGRIVERFHNQIKKRKRRLSIDCNHLLRAGVINVIVGGIAVGGDSNLERKNYARASGSTSVDKNERFSKNITFSNEDLKGVTCLHDDALVIVADIAYFDVKRVLVDNGSAGDVMYWRVFIGLKISLSKTKLVITPLHGFGEATVIPERTIGLPVTLGYLPQLVW</sequence>
<dbReference type="EMBL" id="JBFOLK010000006">
    <property type="protein sequence ID" value="KAL2506898.1"/>
    <property type="molecule type" value="Genomic_DNA"/>
</dbReference>
<gene>
    <name evidence="1" type="ORF">Adt_22519</name>
</gene>
<dbReference type="Proteomes" id="UP001604336">
    <property type="component" value="Unassembled WGS sequence"/>
</dbReference>
<proteinExistence type="predicted"/>
<reference evidence="2" key="1">
    <citation type="submission" date="2024-07" db="EMBL/GenBank/DDBJ databases">
        <title>Two chromosome-level genome assemblies of Korean endemic species Abeliophyllum distichum and Forsythia ovata (Oleaceae).</title>
        <authorList>
            <person name="Jang H."/>
        </authorList>
    </citation>
    <scope>NUCLEOTIDE SEQUENCE [LARGE SCALE GENOMIC DNA]</scope>
</reference>
<dbReference type="PANTHER" id="PTHR33240">
    <property type="entry name" value="OS08G0508500 PROTEIN"/>
    <property type="match status" value="1"/>
</dbReference>
<name>A0ABD1T2X9_9LAMI</name>
<keyword evidence="2" id="KW-1185">Reference proteome</keyword>
<protein>
    <submittedName>
        <fullName evidence="1">Ribonuclease H</fullName>
    </submittedName>
</protein>
<evidence type="ECO:0000313" key="2">
    <source>
        <dbReference type="Proteomes" id="UP001604336"/>
    </source>
</evidence>
<comment type="caution">
    <text evidence="1">The sequence shown here is derived from an EMBL/GenBank/DDBJ whole genome shotgun (WGS) entry which is preliminary data.</text>
</comment>
<dbReference type="PANTHER" id="PTHR33240:SF15">
    <property type="entry name" value="GAG-PRO-LIKE PROTEIN"/>
    <property type="match status" value="1"/>
</dbReference>
<accession>A0ABD1T2X9</accession>
<dbReference type="AlphaFoldDB" id="A0ABD1T2X9"/>
<evidence type="ECO:0000313" key="1">
    <source>
        <dbReference type="EMBL" id="KAL2506898.1"/>
    </source>
</evidence>
<organism evidence="1 2">
    <name type="scientific">Abeliophyllum distichum</name>
    <dbReference type="NCBI Taxonomy" id="126358"/>
    <lineage>
        <taxon>Eukaryota</taxon>
        <taxon>Viridiplantae</taxon>
        <taxon>Streptophyta</taxon>
        <taxon>Embryophyta</taxon>
        <taxon>Tracheophyta</taxon>
        <taxon>Spermatophyta</taxon>
        <taxon>Magnoliopsida</taxon>
        <taxon>eudicotyledons</taxon>
        <taxon>Gunneridae</taxon>
        <taxon>Pentapetalae</taxon>
        <taxon>asterids</taxon>
        <taxon>lamiids</taxon>
        <taxon>Lamiales</taxon>
        <taxon>Oleaceae</taxon>
        <taxon>Forsythieae</taxon>
        <taxon>Abeliophyllum</taxon>
    </lineage>
</organism>